<dbReference type="Proteomes" id="UP001500456">
    <property type="component" value="Unassembled WGS sequence"/>
</dbReference>
<keyword evidence="2" id="KW-1185">Reference proteome</keyword>
<sequence>MLLAHPSTVEVGRAGWPYALYRDGRDGGRLPRMGALRRIRRRPRGRRVAAAVVLGVLAVGGTAACDPSGLNSATVAYTTDQTVTDELERQNADVRWLNCTASYGDSGSTPTATENAVADVDCEGETDDGKDITVTGKVTRAVSGACVRGDLTAKIDGKEWFHVEGLGNCNARTTPPVNNPDQPGPTVTVTVTKTVYCQKAPQCWPDGK</sequence>
<proteinExistence type="predicted"/>
<evidence type="ECO:0008006" key="3">
    <source>
        <dbReference type="Google" id="ProtNLM"/>
    </source>
</evidence>
<name>A0ABP7SS99_9ACTN</name>
<comment type="caution">
    <text evidence="1">The sequence shown here is derived from an EMBL/GenBank/DDBJ whole genome shotgun (WGS) entry which is preliminary data.</text>
</comment>
<protein>
    <recommendedName>
        <fullName evidence="3">Lipoprotein</fullName>
    </recommendedName>
</protein>
<gene>
    <name evidence="1" type="ORF">GCM10022232_68630</name>
</gene>
<evidence type="ECO:0000313" key="1">
    <source>
        <dbReference type="EMBL" id="GAA4015826.1"/>
    </source>
</evidence>
<organism evidence="1 2">
    <name type="scientific">Streptomyces plumbiresistens</name>
    <dbReference type="NCBI Taxonomy" id="511811"/>
    <lineage>
        <taxon>Bacteria</taxon>
        <taxon>Bacillati</taxon>
        <taxon>Actinomycetota</taxon>
        <taxon>Actinomycetes</taxon>
        <taxon>Kitasatosporales</taxon>
        <taxon>Streptomycetaceae</taxon>
        <taxon>Streptomyces</taxon>
    </lineage>
</organism>
<dbReference type="EMBL" id="BAAAZX010000024">
    <property type="protein sequence ID" value="GAA4015826.1"/>
    <property type="molecule type" value="Genomic_DNA"/>
</dbReference>
<accession>A0ABP7SS99</accession>
<evidence type="ECO:0000313" key="2">
    <source>
        <dbReference type="Proteomes" id="UP001500456"/>
    </source>
</evidence>
<reference evidence="2" key="1">
    <citation type="journal article" date="2019" name="Int. J. Syst. Evol. Microbiol.">
        <title>The Global Catalogue of Microorganisms (GCM) 10K type strain sequencing project: providing services to taxonomists for standard genome sequencing and annotation.</title>
        <authorList>
            <consortium name="The Broad Institute Genomics Platform"/>
            <consortium name="The Broad Institute Genome Sequencing Center for Infectious Disease"/>
            <person name="Wu L."/>
            <person name="Ma J."/>
        </authorList>
    </citation>
    <scope>NUCLEOTIDE SEQUENCE [LARGE SCALE GENOMIC DNA]</scope>
    <source>
        <strain evidence="2">JCM 16924</strain>
    </source>
</reference>